<evidence type="ECO:0000259" key="10">
    <source>
        <dbReference type="PROSITE" id="PS51104"/>
    </source>
</evidence>
<keyword evidence="6 9" id="KW-0812">Transmembrane</keyword>
<dbReference type="GO" id="GO:0005886">
    <property type="term" value="C:plasma membrane"/>
    <property type="evidence" value="ECO:0007669"/>
    <property type="project" value="UniProtKB-SubCell"/>
</dbReference>
<dbReference type="EMBL" id="LQRC01000029">
    <property type="protein sequence ID" value="KXT74511.1"/>
    <property type="molecule type" value="Genomic_DNA"/>
</dbReference>
<dbReference type="InterPro" id="IPR004703">
    <property type="entry name" value="PTS_sugar-sp_permease"/>
</dbReference>
<evidence type="ECO:0000256" key="4">
    <source>
        <dbReference type="ARBA" id="ARBA00022597"/>
    </source>
</evidence>
<dbReference type="GO" id="GO:0016740">
    <property type="term" value="F:transferase activity"/>
    <property type="evidence" value="ECO:0007669"/>
    <property type="project" value="UniProtKB-KW"/>
</dbReference>
<evidence type="ECO:0000313" key="11">
    <source>
        <dbReference type="EMBL" id="KXT74511.1"/>
    </source>
</evidence>
<feature type="transmembrane region" description="Helical" evidence="9">
    <location>
        <begin position="235"/>
        <end position="257"/>
    </location>
</feature>
<keyword evidence="7 9" id="KW-1133">Transmembrane helix</keyword>
<reference evidence="11 12" key="1">
    <citation type="submission" date="2016-01" db="EMBL/GenBank/DDBJ databases">
        <title>Highly variable Streptococcus oralis are common among viridans streptococci isolated from primates.</title>
        <authorList>
            <person name="Denapaite D."/>
            <person name="Rieger M."/>
            <person name="Koendgen S."/>
            <person name="Brueckner R."/>
            <person name="Ochigava I."/>
            <person name="Kappeler P."/>
            <person name="Maetz-Rensing K."/>
            <person name="Leendertz F."/>
            <person name="Hakenbeck R."/>
        </authorList>
    </citation>
    <scope>NUCLEOTIDE SEQUENCE [LARGE SCALE GENOMIC DNA]</scope>
    <source>
        <strain evidence="11 12">DD07</strain>
    </source>
</reference>
<evidence type="ECO:0000256" key="3">
    <source>
        <dbReference type="ARBA" id="ARBA00022475"/>
    </source>
</evidence>
<evidence type="ECO:0000256" key="8">
    <source>
        <dbReference type="ARBA" id="ARBA00023136"/>
    </source>
</evidence>
<comment type="subcellular location">
    <subcellularLocation>
        <location evidence="1">Cell membrane</location>
        <topology evidence="1">Multi-pass membrane protein</topology>
    </subcellularLocation>
</comment>
<dbReference type="InterPro" id="IPR013014">
    <property type="entry name" value="PTS_EIIC_2"/>
</dbReference>
<name>A0A139NFG8_STRGN</name>
<feature type="transmembrane region" description="Helical" evidence="9">
    <location>
        <begin position="49"/>
        <end position="67"/>
    </location>
</feature>
<dbReference type="Proteomes" id="UP000070096">
    <property type="component" value="Unassembled WGS sequence"/>
</dbReference>
<dbReference type="PROSITE" id="PS51104">
    <property type="entry name" value="PTS_EIIC_TYPE_2"/>
    <property type="match status" value="1"/>
</dbReference>
<dbReference type="PANTHER" id="PTHR37324:SF2">
    <property type="entry name" value="PTS SYSTEM GALACTITOL-SPECIFIC EIIC COMPONENT"/>
    <property type="match status" value="1"/>
</dbReference>
<evidence type="ECO:0000313" key="12">
    <source>
        <dbReference type="Proteomes" id="UP000070096"/>
    </source>
</evidence>
<feature type="transmembrane region" description="Helical" evidence="9">
    <location>
        <begin position="152"/>
        <end position="173"/>
    </location>
</feature>
<accession>A0A139NFG8</accession>
<evidence type="ECO:0000256" key="6">
    <source>
        <dbReference type="ARBA" id="ARBA00022692"/>
    </source>
</evidence>
<dbReference type="Pfam" id="PF03611">
    <property type="entry name" value="EIIC-GAT"/>
    <property type="match status" value="1"/>
</dbReference>
<feature type="transmembrane region" description="Helical" evidence="9">
    <location>
        <begin position="15"/>
        <end position="37"/>
    </location>
</feature>
<keyword evidence="11" id="KW-0808">Transferase</keyword>
<sequence>MDGIIKLANDIFKPILAMGGPIIMLIILTVLALLFGVKFSKALEGGIKLAIALTGIGAIIGMLNGAFSTSLEKFVTNTGIQLNITDVGWAPLATITWGSAWTLYFLLVMLIVNVVMLLMKKTDTLDVDIFDIWHLSITGLLIKWYADKNGVSQGVSLFVATLAVVLVGVMKIINSDLMKPTFDDLLNAPSSSPMTSTHMNYMMNPIIMVLDKIFDKFFPGLDKYDFDAAKLNKKIGFWGSKFFIGFLLGIVIGIMGTPHPEANVEDLKTWELVIKSWLSLGLTAGVCLELFSLIGSWFIAAVEPLSQGITNVATKRLQGRKFNIGLDWPFIAGRAEIWACANVLAPIMLIEAVLLSKVGNGILPLAGIIAMGVTPALLVVTRGKLIRMIVFGSLLLPLFLLSGTLIAPFATELAKNVDAFPKGVASTQLITHSTLEGPVEKLLGWTIGNATTGDIKAILGVVAFLVFYIGIFAWYRKQMIKRNEEYVAQGKN</sequence>
<evidence type="ECO:0000256" key="2">
    <source>
        <dbReference type="ARBA" id="ARBA00022448"/>
    </source>
</evidence>
<evidence type="ECO:0000256" key="9">
    <source>
        <dbReference type="SAM" id="Phobius"/>
    </source>
</evidence>
<proteinExistence type="predicted"/>
<gene>
    <name evidence="11" type="ORF">SGODD07_00186</name>
</gene>
<dbReference type="GO" id="GO:0015577">
    <property type="term" value="F:galactitol transmembrane transporter activity"/>
    <property type="evidence" value="ECO:0007669"/>
    <property type="project" value="InterPro"/>
</dbReference>
<feature type="domain" description="PTS EIIC type-2" evidence="10">
    <location>
        <begin position="12"/>
        <end position="475"/>
    </location>
</feature>
<feature type="transmembrane region" description="Helical" evidence="9">
    <location>
        <begin position="101"/>
        <end position="118"/>
    </location>
</feature>
<keyword evidence="8 9" id="KW-0472">Membrane</keyword>
<feature type="transmembrane region" description="Helical" evidence="9">
    <location>
        <begin position="277"/>
        <end position="300"/>
    </location>
</feature>
<dbReference type="EC" id="2.7.1.69" evidence="11"/>
<keyword evidence="3" id="KW-1003">Cell membrane</keyword>
<evidence type="ECO:0000256" key="1">
    <source>
        <dbReference type="ARBA" id="ARBA00004651"/>
    </source>
</evidence>
<evidence type="ECO:0000256" key="5">
    <source>
        <dbReference type="ARBA" id="ARBA00022683"/>
    </source>
</evidence>
<keyword evidence="2" id="KW-0813">Transport</keyword>
<keyword evidence="4" id="KW-0762">Sugar transport</keyword>
<dbReference type="PIRSF" id="PIRSF006304">
    <property type="entry name" value="GatC"/>
    <property type="match status" value="1"/>
</dbReference>
<dbReference type="PATRIC" id="fig|1302.21.peg.210"/>
<keyword evidence="5" id="KW-0598">Phosphotransferase system</keyword>
<dbReference type="AlphaFoldDB" id="A0A139NFG8"/>
<feature type="transmembrane region" description="Helical" evidence="9">
    <location>
        <begin position="130"/>
        <end position="146"/>
    </location>
</feature>
<feature type="transmembrane region" description="Helical" evidence="9">
    <location>
        <begin position="388"/>
        <end position="410"/>
    </location>
</feature>
<dbReference type="GO" id="GO:0009401">
    <property type="term" value="P:phosphoenolpyruvate-dependent sugar phosphotransferase system"/>
    <property type="evidence" value="ECO:0007669"/>
    <property type="project" value="UniProtKB-KW"/>
</dbReference>
<evidence type="ECO:0000256" key="7">
    <source>
        <dbReference type="ARBA" id="ARBA00022989"/>
    </source>
</evidence>
<dbReference type="InterPro" id="IPR013853">
    <property type="entry name" value="EIIC-GAT"/>
</dbReference>
<organism evidence="11 12">
    <name type="scientific">Streptococcus gordonii</name>
    <dbReference type="NCBI Taxonomy" id="1302"/>
    <lineage>
        <taxon>Bacteria</taxon>
        <taxon>Bacillati</taxon>
        <taxon>Bacillota</taxon>
        <taxon>Bacilli</taxon>
        <taxon>Lactobacillales</taxon>
        <taxon>Streptococcaceae</taxon>
        <taxon>Streptococcus</taxon>
    </lineage>
</organism>
<feature type="transmembrane region" description="Helical" evidence="9">
    <location>
        <begin position="337"/>
        <end position="355"/>
    </location>
</feature>
<feature type="transmembrane region" description="Helical" evidence="9">
    <location>
        <begin position="361"/>
        <end position="381"/>
    </location>
</feature>
<feature type="transmembrane region" description="Helical" evidence="9">
    <location>
        <begin position="455"/>
        <end position="475"/>
    </location>
</feature>
<comment type="caution">
    <text evidence="11">The sequence shown here is derived from an EMBL/GenBank/DDBJ whole genome shotgun (WGS) entry which is preliminary data.</text>
</comment>
<protein>
    <submittedName>
        <fullName evidence="11">PTS system, galactose-specific IIC component</fullName>
        <ecNumber evidence="11">2.7.1.69</ecNumber>
    </submittedName>
</protein>
<dbReference type="PANTHER" id="PTHR37324">
    <property type="entry name" value="PTS SYSTEM GALACTITOL-SPECIFIC EIIC COMPONENT"/>
    <property type="match status" value="1"/>
</dbReference>